<evidence type="ECO:0000313" key="4">
    <source>
        <dbReference type="Proteomes" id="UP000274033"/>
    </source>
</evidence>
<gene>
    <name evidence="3" type="ORF">EBB45_15475</name>
</gene>
<proteinExistence type="predicted"/>
<keyword evidence="1" id="KW-0472">Membrane</keyword>
<keyword evidence="4" id="KW-1185">Reference proteome</keyword>
<dbReference type="InterPro" id="IPR018639">
    <property type="entry name" value="DUF2062"/>
</dbReference>
<keyword evidence="1" id="KW-0812">Transmembrane</keyword>
<comment type="caution">
    <text evidence="3">The sequence shown here is derived from an EMBL/GenBank/DDBJ whole genome shotgun (WGS) entry which is preliminary data.</text>
</comment>
<name>A0A3N9UAS4_9BACI</name>
<organism evidence="3 4">
    <name type="scientific">Lysinibacillus composti</name>
    <dbReference type="NCBI Taxonomy" id="720633"/>
    <lineage>
        <taxon>Bacteria</taxon>
        <taxon>Bacillati</taxon>
        <taxon>Bacillota</taxon>
        <taxon>Bacilli</taxon>
        <taxon>Bacillales</taxon>
        <taxon>Bacillaceae</taxon>
        <taxon>Lysinibacillus</taxon>
    </lineage>
</organism>
<reference evidence="3 4" key="1">
    <citation type="journal article" date="2013" name="J. Microbiol.">
        <title>Lysinibacillus chungkukjangi sp. nov., isolated from Chungkukjang, Korean fermented soybean food.</title>
        <authorList>
            <person name="Kim S.J."/>
            <person name="Jang Y.H."/>
            <person name="Hamada M."/>
            <person name="Ahn J.H."/>
            <person name="Weon H.Y."/>
            <person name="Suzuki K."/>
            <person name="Whang K.S."/>
            <person name="Kwon S.W."/>
        </authorList>
    </citation>
    <scope>NUCLEOTIDE SEQUENCE [LARGE SCALE GENOMIC DNA]</scope>
    <source>
        <strain evidence="3 4">MCCC 1A12701</strain>
    </source>
</reference>
<evidence type="ECO:0000256" key="1">
    <source>
        <dbReference type="SAM" id="Phobius"/>
    </source>
</evidence>
<dbReference type="PANTHER" id="PTHR40547">
    <property type="entry name" value="SLL0298 PROTEIN"/>
    <property type="match status" value="1"/>
</dbReference>
<evidence type="ECO:0000259" key="2">
    <source>
        <dbReference type="Pfam" id="PF09835"/>
    </source>
</evidence>
<protein>
    <submittedName>
        <fullName evidence="3">DUF2062 domain-containing protein</fullName>
    </submittedName>
</protein>
<dbReference type="PANTHER" id="PTHR40547:SF1">
    <property type="entry name" value="SLL0298 PROTEIN"/>
    <property type="match status" value="1"/>
</dbReference>
<feature type="transmembrane region" description="Helical" evidence="1">
    <location>
        <begin position="24"/>
        <end position="46"/>
    </location>
</feature>
<feature type="transmembrane region" description="Helical" evidence="1">
    <location>
        <begin position="58"/>
        <end position="78"/>
    </location>
</feature>
<accession>A0A3N9UAS4</accession>
<dbReference type="Pfam" id="PF09835">
    <property type="entry name" value="DUF2062"/>
    <property type="match status" value="1"/>
</dbReference>
<sequence length="159" mass="17842">MKISRRVKYYLIRLFRLKSSPHPVALGFTMGLIPSWLPTFGLGPVLSVGLAKLVRANTVSALVGGVIGTLIWPLLFLLNYQVGSLLLDRNSKVDELEEVEYIDAIHHAYKGIVGSHSSGILFLTGAVINILTSSVLIYFMMYFLFKTCRMRILNKIRRT</sequence>
<dbReference type="EMBL" id="RRCT01000017">
    <property type="protein sequence ID" value="RQW73649.1"/>
    <property type="molecule type" value="Genomic_DNA"/>
</dbReference>
<dbReference type="RefSeq" id="WP_124766249.1">
    <property type="nucleotide sequence ID" value="NZ_JAFBDY010000016.1"/>
</dbReference>
<dbReference type="AlphaFoldDB" id="A0A3N9UAS4"/>
<dbReference type="Proteomes" id="UP000274033">
    <property type="component" value="Unassembled WGS sequence"/>
</dbReference>
<keyword evidence="1" id="KW-1133">Transmembrane helix</keyword>
<feature type="transmembrane region" description="Helical" evidence="1">
    <location>
        <begin position="120"/>
        <end position="145"/>
    </location>
</feature>
<dbReference type="OrthoDB" id="2081705at2"/>
<feature type="domain" description="DUF2062" evidence="2">
    <location>
        <begin position="5"/>
        <end position="150"/>
    </location>
</feature>
<evidence type="ECO:0000313" key="3">
    <source>
        <dbReference type="EMBL" id="RQW73649.1"/>
    </source>
</evidence>